<organism evidence="4 5">
    <name type="scientific">Lactuca virosa</name>
    <dbReference type="NCBI Taxonomy" id="75947"/>
    <lineage>
        <taxon>Eukaryota</taxon>
        <taxon>Viridiplantae</taxon>
        <taxon>Streptophyta</taxon>
        <taxon>Embryophyta</taxon>
        <taxon>Tracheophyta</taxon>
        <taxon>Spermatophyta</taxon>
        <taxon>Magnoliopsida</taxon>
        <taxon>eudicotyledons</taxon>
        <taxon>Gunneridae</taxon>
        <taxon>Pentapetalae</taxon>
        <taxon>asterids</taxon>
        <taxon>campanulids</taxon>
        <taxon>Asterales</taxon>
        <taxon>Asteraceae</taxon>
        <taxon>Cichorioideae</taxon>
        <taxon>Cichorieae</taxon>
        <taxon>Lactucinae</taxon>
        <taxon>Lactuca</taxon>
    </lineage>
</organism>
<evidence type="ECO:0000313" key="5">
    <source>
        <dbReference type="Proteomes" id="UP001157418"/>
    </source>
</evidence>
<keyword evidence="1" id="KW-0833">Ubl conjugation pathway</keyword>
<keyword evidence="2" id="KW-1133">Transmembrane helix</keyword>
<gene>
    <name evidence="4" type="ORF">LVIROSA_LOCUS8715</name>
</gene>
<dbReference type="GO" id="GO:0140096">
    <property type="term" value="F:catalytic activity, acting on a protein"/>
    <property type="evidence" value="ECO:0007669"/>
    <property type="project" value="UniProtKB-ARBA"/>
</dbReference>
<keyword evidence="5" id="KW-1185">Reference proteome</keyword>
<accession>A0AAU9MHA3</accession>
<feature type="domain" description="Ubiquitin carboxyl-terminal hydrolase 7 ICP0-binding" evidence="3">
    <location>
        <begin position="33"/>
        <end position="86"/>
    </location>
</feature>
<evidence type="ECO:0000259" key="3">
    <source>
        <dbReference type="Pfam" id="PF12436"/>
    </source>
</evidence>
<keyword evidence="2" id="KW-0812">Transmembrane</keyword>
<dbReference type="Pfam" id="PF12436">
    <property type="entry name" value="USP7_ICP0_bdg"/>
    <property type="match status" value="1"/>
</dbReference>
<evidence type="ECO:0000256" key="1">
    <source>
        <dbReference type="ARBA" id="ARBA00022786"/>
    </source>
</evidence>
<dbReference type="AlphaFoldDB" id="A0AAU9MHA3"/>
<evidence type="ECO:0000313" key="4">
    <source>
        <dbReference type="EMBL" id="CAH1421305.1"/>
    </source>
</evidence>
<feature type="transmembrane region" description="Helical" evidence="2">
    <location>
        <begin position="156"/>
        <end position="175"/>
    </location>
</feature>
<sequence>MIDHEIKFEPYVMCERLDKIRSFRSCQNGMDKSKLHTYDDVTERVARQLGLDDPTKIRLTPQNCYSQQPKPHPIKFRVAEHLLDMLVHYNQPMILNIRLPKQRTVGDVLNEIKTKIFPLTQKIENINDQYWTLCAEELSWQPSTIVLDRHLLVEDIVYVFLCCYCGFGNILSYWSNCMYLT</sequence>
<evidence type="ECO:0000256" key="2">
    <source>
        <dbReference type="SAM" id="Phobius"/>
    </source>
</evidence>
<dbReference type="InterPro" id="IPR024729">
    <property type="entry name" value="USP7_ICP0-binding_dom"/>
</dbReference>
<dbReference type="Gene3D" id="3.10.20.90">
    <property type="entry name" value="Phosphatidylinositol 3-kinase Catalytic Subunit, Chain A, domain 1"/>
    <property type="match status" value="1"/>
</dbReference>
<proteinExistence type="predicted"/>
<reference evidence="4 5" key="1">
    <citation type="submission" date="2022-01" db="EMBL/GenBank/DDBJ databases">
        <authorList>
            <person name="Xiong W."/>
            <person name="Schranz E."/>
        </authorList>
    </citation>
    <scope>NUCLEOTIDE SEQUENCE [LARGE SCALE GENOMIC DNA]</scope>
</reference>
<dbReference type="EMBL" id="CAKMRJ010001112">
    <property type="protein sequence ID" value="CAH1421305.1"/>
    <property type="molecule type" value="Genomic_DNA"/>
</dbReference>
<keyword evidence="2" id="KW-0472">Membrane</keyword>
<name>A0AAU9MHA3_9ASTR</name>
<dbReference type="Proteomes" id="UP001157418">
    <property type="component" value="Unassembled WGS sequence"/>
</dbReference>
<protein>
    <recommendedName>
        <fullName evidence="3">Ubiquitin carboxyl-terminal hydrolase 7 ICP0-binding domain-containing protein</fullName>
    </recommendedName>
</protein>
<comment type="caution">
    <text evidence="4">The sequence shown here is derived from an EMBL/GenBank/DDBJ whole genome shotgun (WGS) entry which is preliminary data.</text>
</comment>